<reference evidence="1" key="1">
    <citation type="submission" date="2022-07" db="EMBL/GenBank/DDBJ databases">
        <title>Genome Sequence of Phlebia brevispora.</title>
        <authorList>
            <person name="Buettner E."/>
        </authorList>
    </citation>
    <scope>NUCLEOTIDE SEQUENCE</scope>
    <source>
        <strain evidence="1">MPL23</strain>
    </source>
</reference>
<organism evidence="1 2">
    <name type="scientific">Phlebia brevispora</name>
    <dbReference type="NCBI Taxonomy" id="194682"/>
    <lineage>
        <taxon>Eukaryota</taxon>
        <taxon>Fungi</taxon>
        <taxon>Dikarya</taxon>
        <taxon>Basidiomycota</taxon>
        <taxon>Agaricomycotina</taxon>
        <taxon>Agaricomycetes</taxon>
        <taxon>Polyporales</taxon>
        <taxon>Meruliaceae</taxon>
        <taxon>Phlebia</taxon>
    </lineage>
</organism>
<name>A0ACC1SDV0_9APHY</name>
<dbReference type="Proteomes" id="UP001148662">
    <property type="component" value="Unassembled WGS sequence"/>
</dbReference>
<evidence type="ECO:0000313" key="1">
    <source>
        <dbReference type="EMBL" id="KAJ3537513.1"/>
    </source>
</evidence>
<evidence type="ECO:0000313" key="2">
    <source>
        <dbReference type="Proteomes" id="UP001148662"/>
    </source>
</evidence>
<protein>
    <submittedName>
        <fullName evidence="1">Uncharacterized protein</fullName>
    </submittedName>
</protein>
<comment type="caution">
    <text evidence="1">The sequence shown here is derived from an EMBL/GenBank/DDBJ whole genome shotgun (WGS) entry which is preliminary data.</text>
</comment>
<proteinExistence type="predicted"/>
<accession>A0ACC1SDV0</accession>
<sequence>MDIHSSNSSPSPRLPLELIDIILGYLDTQGHTTFSRCASVCRHFLWNARAVFFKSIKADLRRSEKFLLLSQASVLASYAQELHLSGTPLNRTSGIYGAF</sequence>
<keyword evidence="2" id="KW-1185">Reference proteome</keyword>
<gene>
    <name evidence="1" type="ORF">NM688_g6676</name>
</gene>
<dbReference type="EMBL" id="JANHOG010001412">
    <property type="protein sequence ID" value="KAJ3537513.1"/>
    <property type="molecule type" value="Genomic_DNA"/>
</dbReference>